<reference evidence="2 3" key="1">
    <citation type="journal article" date="2019" name="Sci. Rep.">
        <title>A high-quality genome of Eragrostis curvula grass provides insights into Poaceae evolution and supports new strategies to enhance forage quality.</title>
        <authorList>
            <person name="Carballo J."/>
            <person name="Santos B.A.C.M."/>
            <person name="Zappacosta D."/>
            <person name="Garbus I."/>
            <person name="Selva J.P."/>
            <person name="Gallo C.A."/>
            <person name="Diaz A."/>
            <person name="Albertini E."/>
            <person name="Caccamo M."/>
            <person name="Echenique V."/>
        </authorList>
    </citation>
    <scope>NUCLEOTIDE SEQUENCE [LARGE SCALE GENOMIC DNA]</scope>
    <source>
        <strain evidence="3">cv. Victoria</strain>
        <tissue evidence="2">Leaf</tissue>
    </source>
</reference>
<evidence type="ECO:0008006" key="4">
    <source>
        <dbReference type="Google" id="ProtNLM"/>
    </source>
</evidence>
<sequence length="308" mass="33779">MLIQQPGRWTASIRSSGSQSQGVTSQSQSHSPVVSPVGHLIRSTDGSYSKFPDLAVCDPLSRRYRMLPPIPDALRASIQVHEIGVKCFDAFIVPSGDEEEDTTFRVIGVVQCLDKLDVFIYSSSTDNWYVSGSTTWEALSLTVPQQGRVLGYGPSYFAYGCFYKKVFEKNKLLKFNMSSTEFSTVDLPPRHDKMKIVVVEAGQGRLGVFSQINAQMLRYSFGKMTTTRLNSHRSSGASVCCAAVVDVELGDDAGGIDVLAEAGLSERLIASFIHVAEWSEPLTPVLTISKVKNVILIQRPGGWTDNLD</sequence>
<feature type="non-terminal residue" evidence="2">
    <location>
        <position position="1"/>
    </location>
</feature>
<proteinExistence type="predicted"/>
<gene>
    <name evidence="2" type="ORF">EJB05_11845</name>
</gene>
<dbReference type="EMBL" id="RWGY01000007">
    <property type="protein sequence ID" value="TVU38473.1"/>
    <property type="molecule type" value="Genomic_DNA"/>
</dbReference>
<dbReference type="PANTHER" id="PTHR31264:SF3">
    <property type="entry name" value="OS07G0554100 PROTEIN"/>
    <property type="match status" value="1"/>
</dbReference>
<name>A0A5J9VQM2_9POAL</name>
<dbReference type="Gramene" id="TVU38473">
    <property type="protein sequence ID" value="TVU38473"/>
    <property type="gene ID" value="EJB05_11845"/>
</dbReference>
<dbReference type="PANTHER" id="PTHR31264">
    <property type="entry name" value="OS07G0554500 PROTEIN-RELATED"/>
    <property type="match status" value="1"/>
</dbReference>
<dbReference type="AlphaFoldDB" id="A0A5J9VQM2"/>
<comment type="caution">
    <text evidence="2">The sequence shown here is derived from an EMBL/GenBank/DDBJ whole genome shotgun (WGS) entry which is preliminary data.</text>
</comment>
<evidence type="ECO:0000313" key="3">
    <source>
        <dbReference type="Proteomes" id="UP000324897"/>
    </source>
</evidence>
<feature type="compositionally biased region" description="Low complexity" evidence="1">
    <location>
        <begin position="15"/>
        <end position="35"/>
    </location>
</feature>
<feature type="region of interest" description="Disordered" evidence="1">
    <location>
        <begin position="1"/>
        <end position="35"/>
    </location>
</feature>
<dbReference type="OrthoDB" id="685304at2759"/>
<protein>
    <recommendedName>
        <fullName evidence="4">F-box associated domain-containing protein</fullName>
    </recommendedName>
</protein>
<organism evidence="2 3">
    <name type="scientific">Eragrostis curvula</name>
    <name type="common">weeping love grass</name>
    <dbReference type="NCBI Taxonomy" id="38414"/>
    <lineage>
        <taxon>Eukaryota</taxon>
        <taxon>Viridiplantae</taxon>
        <taxon>Streptophyta</taxon>
        <taxon>Embryophyta</taxon>
        <taxon>Tracheophyta</taxon>
        <taxon>Spermatophyta</taxon>
        <taxon>Magnoliopsida</taxon>
        <taxon>Liliopsida</taxon>
        <taxon>Poales</taxon>
        <taxon>Poaceae</taxon>
        <taxon>PACMAD clade</taxon>
        <taxon>Chloridoideae</taxon>
        <taxon>Eragrostideae</taxon>
        <taxon>Eragrostidinae</taxon>
        <taxon>Eragrostis</taxon>
    </lineage>
</organism>
<accession>A0A5J9VQM2</accession>
<evidence type="ECO:0000256" key="1">
    <source>
        <dbReference type="SAM" id="MobiDB-lite"/>
    </source>
</evidence>
<evidence type="ECO:0000313" key="2">
    <source>
        <dbReference type="EMBL" id="TVU38473.1"/>
    </source>
</evidence>
<dbReference type="Proteomes" id="UP000324897">
    <property type="component" value="Chromosome 4"/>
</dbReference>
<keyword evidence="3" id="KW-1185">Reference proteome</keyword>